<dbReference type="AlphaFoldDB" id="A0A0W0X139"/>
<reference evidence="1 2" key="1">
    <citation type="submission" date="2015-11" db="EMBL/GenBank/DDBJ databases">
        <title>Genomic analysis of 38 Legionella species identifies large and diverse effector repertoires.</title>
        <authorList>
            <person name="Burstein D."/>
            <person name="Amaro F."/>
            <person name="Zusman T."/>
            <person name="Lifshitz Z."/>
            <person name="Cohen O."/>
            <person name="Gilbert J.A."/>
            <person name="Pupko T."/>
            <person name="Shuman H.A."/>
            <person name="Segal G."/>
        </authorList>
    </citation>
    <scope>NUCLEOTIDE SEQUENCE [LARGE SCALE GENOMIC DNA]</scope>
    <source>
        <strain evidence="1 2">Oak Ridge-10</strain>
    </source>
</reference>
<sequence length="358" mass="40683">MPIYKGILILFLTFLAGCHSIGPSVLHNDRYSYNLALGDSKNQELLLNMVRLRYDHPPVILSVGNISGSTKIQREGRIEAYSKLFTQPTSTESKLEGTTGLIYSDNPIISYTPMDDNEFHTRFLSALSLKHIELLLESSWSIARVFRVTLQRAGDAINASSAARPTSIHMPHYREFMDMVYVLRRLQINDAFIISYQTDNHRETLTLHLNKKAKLSVKEKQILRKAGINLYENKIIFTNYEAPHATTVITRSVLSILNYLSKGVIVPQEDIESHIVKMTYTPEGNLFNWQNALRGMMKINYCEKQPVNAAVAIPYINRWYYIDNRDSNSKQTLMMLTSIIGLISSPVPPSPVGLTRNT</sequence>
<comment type="caution">
    <text evidence="1">The sequence shown here is derived from an EMBL/GenBank/DDBJ whole genome shotgun (WGS) entry which is preliminary data.</text>
</comment>
<accession>A0A0W0X139</accession>
<evidence type="ECO:0000313" key="1">
    <source>
        <dbReference type="EMBL" id="KTD38300.1"/>
    </source>
</evidence>
<gene>
    <name evidence="1" type="ORF">Loak_1976</name>
</gene>
<dbReference type="EMBL" id="LNYP01000029">
    <property type="protein sequence ID" value="KTD38300.1"/>
    <property type="molecule type" value="Genomic_DNA"/>
</dbReference>
<evidence type="ECO:0008006" key="3">
    <source>
        <dbReference type="Google" id="ProtNLM"/>
    </source>
</evidence>
<dbReference type="PROSITE" id="PS51257">
    <property type="entry name" value="PROKAR_LIPOPROTEIN"/>
    <property type="match status" value="1"/>
</dbReference>
<organism evidence="1 2">
    <name type="scientific">Legionella oakridgensis</name>
    <dbReference type="NCBI Taxonomy" id="29423"/>
    <lineage>
        <taxon>Bacteria</taxon>
        <taxon>Pseudomonadati</taxon>
        <taxon>Pseudomonadota</taxon>
        <taxon>Gammaproteobacteria</taxon>
        <taxon>Legionellales</taxon>
        <taxon>Legionellaceae</taxon>
        <taxon>Legionella</taxon>
    </lineage>
</organism>
<protein>
    <recommendedName>
        <fullName evidence="3">Lipoprotein</fullName>
    </recommendedName>
</protein>
<dbReference type="PATRIC" id="fig|29423.5.peg.2073"/>
<dbReference type="RefSeq" id="WP_025384618.1">
    <property type="nucleotide sequence ID" value="NZ_LCUA01000003.1"/>
</dbReference>
<dbReference type="Proteomes" id="UP000054858">
    <property type="component" value="Unassembled WGS sequence"/>
</dbReference>
<evidence type="ECO:0000313" key="2">
    <source>
        <dbReference type="Proteomes" id="UP000054858"/>
    </source>
</evidence>
<name>A0A0W0X139_9GAMM</name>
<proteinExistence type="predicted"/>